<sequence>MGAPDSPPPVTSQSRHRCRTCSAHNEQLVECDSAPSLFDACDVVTEVMGIHTSVPRASGCGEHGALPARDARRTRTGFLLVKGRGRAVLASREQHIRMCSAPALSTSVFQVTHGSLSPLLLRRRAFAYAVSTRAMYLSRGSGILKPVSRRDNSNLNAVPSAAATVSAALAR</sequence>
<proteinExistence type="predicted"/>
<dbReference type="AlphaFoldDB" id="A0AAV7SBK2"/>
<protein>
    <submittedName>
        <fullName evidence="1">Uncharacterized protein</fullName>
    </submittedName>
</protein>
<keyword evidence="2" id="KW-1185">Reference proteome</keyword>
<evidence type="ECO:0000313" key="1">
    <source>
        <dbReference type="EMBL" id="KAJ1161216.1"/>
    </source>
</evidence>
<dbReference type="Proteomes" id="UP001066276">
    <property type="component" value="Chromosome 4_2"/>
</dbReference>
<evidence type="ECO:0000313" key="2">
    <source>
        <dbReference type="Proteomes" id="UP001066276"/>
    </source>
</evidence>
<organism evidence="1 2">
    <name type="scientific">Pleurodeles waltl</name>
    <name type="common">Iberian ribbed newt</name>
    <dbReference type="NCBI Taxonomy" id="8319"/>
    <lineage>
        <taxon>Eukaryota</taxon>
        <taxon>Metazoa</taxon>
        <taxon>Chordata</taxon>
        <taxon>Craniata</taxon>
        <taxon>Vertebrata</taxon>
        <taxon>Euteleostomi</taxon>
        <taxon>Amphibia</taxon>
        <taxon>Batrachia</taxon>
        <taxon>Caudata</taxon>
        <taxon>Salamandroidea</taxon>
        <taxon>Salamandridae</taxon>
        <taxon>Pleurodelinae</taxon>
        <taxon>Pleurodeles</taxon>
    </lineage>
</organism>
<reference evidence="1" key="1">
    <citation type="journal article" date="2022" name="bioRxiv">
        <title>Sequencing and chromosome-scale assembly of the giantPleurodeles waltlgenome.</title>
        <authorList>
            <person name="Brown T."/>
            <person name="Elewa A."/>
            <person name="Iarovenko S."/>
            <person name="Subramanian E."/>
            <person name="Araus A.J."/>
            <person name="Petzold A."/>
            <person name="Susuki M."/>
            <person name="Suzuki K.-i.T."/>
            <person name="Hayashi T."/>
            <person name="Toyoda A."/>
            <person name="Oliveira C."/>
            <person name="Osipova E."/>
            <person name="Leigh N.D."/>
            <person name="Simon A."/>
            <person name="Yun M.H."/>
        </authorList>
    </citation>
    <scope>NUCLEOTIDE SEQUENCE</scope>
    <source>
        <strain evidence="1">20211129_DDA</strain>
        <tissue evidence="1">Liver</tissue>
    </source>
</reference>
<name>A0AAV7SBK2_PLEWA</name>
<gene>
    <name evidence="1" type="ORF">NDU88_001703</name>
</gene>
<dbReference type="EMBL" id="JANPWB010000008">
    <property type="protein sequence ID" value="KAJ1161216.1"/>
    <property type="molecule type" value="Genomic_DNA"/>
</dbReference>
<accession>A0AAV7SBK2</accession>
<comment type="caution">
    <text evidence="1">The sequence shown here is derived from an EMBL/GenBank/DDBJ whole genome shotgun (WGS) entry which is preliminary data.</text>
</comment>